<evidence type="ECO:0000313" key="1">
    <source>
        <dbReference type="EMBL" id="TKA34600.1"/>
    </source>
</evidence>
<protein>
    <recommendedName>
        <fullName evidence="3">NAD(P)-binding domain-containing protein</fullName>
    </recommendedName>
</protein>
<name>A0A4U0UG71_9PEZI</name>
<dbReference type="Gene3D" id="3.40.50.720">
    <property type="entry name" value="NAD(P)-binding Rossmann-like Domain"/>
    <property type="match status" value="1"/>
</dbReference>
<reference evidence="1 2" key="1">
    <citation type="submission" date="2017-03" db="EMBL/GenBank/DDBJ databases">
        <title>Genomes of endolithic fungi from Antarctica.</title>
        <authorList>
            <person name="Coleine C."/>
            <person name="Masonjones S."/>
            <person name="Stajich J.E."/>
        </authorList>
    </citation>
    <scope>NUCLEOTIDE SEQUENCE [LARGE SCALE GENOMIC DNA]</scope>
    <source>
        <strain evidence="1 2">CCFEE 5311</strain>
    </source>
</reference>
<evidence type="ECO:0000313" key="2">
    <source>
        <dbReference type="Proteomes" id="UP000310066"/>
    </source>
</evidence>
<comment type="caution">
    <text evidence="1">The sequence shown here is derived from an EMBL/GenBank/DDBJ whole genome shotgun (WGS) entry which is preliminary data.</text>
</comment>
<gene>
    <name evidence="1" type="ORF">B0A54_13744</name>
</gene>
<accession>A0A4U0UG71</accession>
<dbReference type="AlphaFoldDB" id="A0A4U0UG71"/>
<dbReference type="EMBL" id="NAJP01000078">
    <property type="protein sequence ID" value="TKA34600.1"/>
    <property type="molecule type" value="Genomic_DNA"/>
</dbReference>
<dbReference type="PANTHER" id="PTHR14097:SF9">
    <property type="entry name" value="EPIMERASE, PUTATIVE (AFU_ORTHOLOGUE AFUA_8G07320)-RELATED"/>
    <property type="match status" value="1"/>
</dbReference>
<organism evidence="1 2">
    <name type="scientific">Friedmanniomyces endolithicus</name>
    <dbReference type="NCBI Taxonomy" id="329885"/>
    <lineage>
        <taxon>Eukaryota</taxon>
        <taxon>Fungi</taxon>
        <taxon>Dikarya</taxon>
        <taxon>Ascomycota</taxon>
        <taxon>Pezizomycotina</taxon>
        <taxon>Dothideomycetes</taxon>
        <taxon>Dothideomycetidae</taxon>
        <taxon>Mycosphaerellales</taxon>
        <taxon>Teratosphaeriaceae</taxon>
        <taxon>Friedmanniomyces</taxon>
    </lineage>
</organism>
<sequence length="222" mass="24273">MKIILTGSTGFIGSAVLSRCLAHPSVTSIIALSRRPIPVSHPKLTTVIQSNFLAYPPEILSQLQGAEACIWVLGTPTSGKEVHVDYTLAAATAFVEHIAPIVREKEGRRFTFVYLSGKICERDQSKALWFLADARRMRGAVETELVEMEAKHADVWRTVVARPGGLSKAESTILRWLAPDWTIGVAELAAALADVVVSGESEHFMENGNLRERGESALRKLP</sequence>
<proteinExistence type="predicted"/>
<evidence type="ECO:0008006" key="3">
    <source>
        <dbReference type="Google" id="ProtNLM"/>
    </source>
</evidence>
<dbReference type="Proteomes" id="UP000310066">
    <property type="component" value="Unassembled WGS sequence"/>
</dbReference>
<dbReference type="STRING" id="329885.A0A4U0UG71"/>
<dbReference type="InterPro" id="IPR036291">
    <property type="entry name" value="NAD(P)-bd_dom_sf"/>
</dbReference>
<dbReference type="OrthoDB" id="3535423at2759"/>
<dbReference type="SUPFAM" id="SSF51735">
    <property type="entry name" value="NAD(P)-binding Rossmann-fold domains"/>
    <property type="match status" value="1"/>
</dbReference>
<dbReference type="PANTHER" id="PTHR14097">
    <property type="entry name" value="OXIDOREDUCTASE HTATIP2"/>
    <property type="match status" value="1"/>
</dbReference>